<organism evidence="1 2">
    <name type="scientific">Caenorhabditis nigoni</name>
    <dbReference type="NCBI Taxonomy" id="1611254"/>
    <lineage>
        <taxon>Eukaryota</taxon>
        <taxon>Metazoa</taxon>
        <taxon>Ecdysozoa</taxon>
        <taxon>Nematoda</taxon>
        <taxon>Chromadorea</taxon>
        <taxon>Rhabditida</taxon>
        <taxon>Rhabditina</taxon>
        <taxon>Rhabditomorpha</taxon>
        <taxon>Rhabditoidea</taxon>
        <taxon>Rhabditidae</taxon>
        <taxon>Peloderinae</taxon>
        <taxon>Caenorhabditis</taxon>
    </lineage>
</organism>
<dbReference type="OrthoDB" id="932129at2759"/>
<proteinExistence type="predicted"/>
<dbReference type="Proteomes" id="UP000230233">
    <property type="component" value="Chromosome III"/>
</dbReference>
<accession>A0A2G5UTB9</accession>
<protein>
    <submittedName>
        <fullName evidence="1">Uncharacterized protein</fullName>
    </submittedName>
</protein>
<name>A0A2G5UTB9_9PELO</name>
<sequence>MAQRHVSVGCFSTFSEAEAKVRRCFQSAIRSYRHKLQGTNYCNKSEKCENAPKRAHNTNISNKISLV</sequence>
<keyword evidence="2" id="KW-1185">Reference proteome</keyword>
<gene>
    <name evidence="1" type="primary">Cni-K08E3.5</name>
    <name evidence="1" type="synonym">Cnig_chr_III.g9700</name>
    <name evidence="1" type="ORF">B9Z55_009700</name>
</gene>
<reference evidence="2" key="1">
    <citation type="submission" date="2017-10" db="EMBL/GenBank/DDBJ databases">
        <title>Rapid genome shrinkage in a self-fertile nematode reveals novel sperm competition proteins.</title>
        <authorList>
            <person name="Yin D."/>
            <person name="Schwarz E.M."/>
            <person name="Thomas C.G."/>
            <person name="Felde R.L."/>
            <person name="Korf I.F."/>
            <person name="Cutter A.D."/>
            <person name="Schartner C.M."/>
            <person name="Ralston E.J."/>
            <person name="Meyer B.J."/>
            <person name="Haag E.S."/>
        </authorList>
    </citation>
    <scope>NUCLEOTIDE SEQUENCE [LARGE SCALE GENOMIC DNA]</scope>
    <source>
        <strain evidence="2">JU1422</strain>
    </source>
</reference>
<dbReference type="EMBL" id="PDUG01000003">
    <property type="protein sequence ID" value="PIC42713.1"/>
    <property type="molecule type" value="Genomic_DNA"/>
</dbReference>
<comment type="caution">
    <text evidence="1">The sequence shown here is derived from an EMBL/GenBank/DDBJ whole genome shotgun (WGS) entry which is preliminary data.</text>
</comment>
<dbReference type="AlphaFoldDB" id="A0A2G5UTB9"/>
<evidence type="ECO:0000313" key="1">
    <source>
        <dbReference type="EMBL" id="PIC42713.1"/>
    </source>
</evidence>
<evidence type="ECO:0000313" key="2">
    <source>
        <dbReference type="Proteomes" id="UP000230233"/>
    </source>
</evidence>